<accession>A0A562N877</accession>
<keyword evidence="2" id="KW-1185">Reference proteome</keyword>
<protein>
    <submittedName>
        <fullName evidence="1">NADH dehydrogenase</fullName>
    </submittedName>
</protein>
<evidence type="ECO:0000313" key="1">
    <source>
        <dbReference type="EMBL" id="TWI28375.1"/>
    </source>
</evidence>
<reference evidence="1 2" key="1">
    <citation type="journal article" date="2015" name="Stand. Genomic Sci.">
        <title>Genomic Encyclopedia of Bacterial and Archaeal Type Strains, Phase III: the genomes of soil and plant-associated and newly described type strains.</title>
        <authorList>
            <person name="Whitman W.B."/>
            <person name="Woyke T."/>
            <person name="Klenk H.P."/>
            <person name="Zhou Y."/>
            <person name="Lilburn T.G."/>
            <person name="Beck B.J."/>
            <person name="De Vos P."/>
            <person name="Vandamme P."/>
            <person name="Eisen J.A."/>
            <person name="Garrity G."/>
            <person name="Hugenholtz P."/>
            <person name="Kyrpides N.C."/>
        </authorList>
    </citation>
    <scope>NUCLEOTIDE SEQUENCE [LARGE SCALE GENOMIC DNA]</scope>
    <source>
        <strain evidence="1 2">CGMCC 1.2546</strain>
    </source>
</reference>
<gene>
    <name evidence="1" type="ORF">IQ26_05253</name>
</gene>
<comment type="caution">
    <text evidence="1">The sequence shown here is derived from an EMBL/GenBank/DDBJ whole genome shotgun (WGS) entry which is preliminary data.</text>
</comment>
<proteinExistence type="predicted"/>
<dbReference type="Proteomes" id="UP000317122">
    <property type="component" value="Unassembled WGS sequence"/>
</dbReference>
<dbReference type="EMBL" id="VLKT01000038">
    <property type="protein sequence ID" value="TWI28375.1"/>
    <property type="molecule type" value="Genomic_DNA"/>
</dbReference>
<sequence>MAGVAELLPAAPITRNQVDLMRHDNVAAIDAPGLKELDIKPLDIDEVIRLIEQRA</sequence>
<organism evidence="1 2">
    <name type="scientific">Mesorhizobium tianshanense</name>
    <dbReference type="NCBI Taxonomy" id="39844"/>
    <lineage>
        <taxon>Bacteria</taxon>
        <taxon>Pseudomonadati</taxon>
        <taxon>Pseudomonadota</taxon>
        <taxon>Alphaproteobacteria</taxon>
        <taxon>Hyphomicrobiales</taxon>
        <taxon>Phyllobacteriaceae</taxon>
        <taxon>Mesorhizobium</taxon>
    </lineage>
</organism>
<evidence type="ECO:0000313" key="2">
    <source>
        <dbReference type="Proteomes" id="UP000317122"/>
    </source>
</evidence>
<dbReference type="AlphaFoldDB" id="A0A562N877"/>
<name>A0A562N877_9HYPH</name>